<keyword evidence="1" id="KW-0547">Nucleotide-binding</keyword>
<keyword evidence="2" id="KW-1185">Reference proteome</keyword>
<name>A0AC61PJJ7_9FIRM</name>
<dbReference type="EMBL" id="FWXZ01000001">
    <property type="protein sequence ID" value="SMC44765.1"/>
    <property type="molecule type" value="Genomic_DNA"/>
</dbReference>
<keyword evidence="1" id="KW-0347">Helicase</keyword>
<dbReference type="Proteomes" id="UP000192328">
    <property type="component" value="Unassembled WGS sequence"/>
</dbReference>
<comment type="caution">
    <text evidence="1">The sequence shown here is derived from an EMBL/GenBank/DDBJ whole genome shotgun (WGS) entry which is preliminary data.</text>
</comment>
<keyword evidence="1" id="KW-0067">ATP-binding</keyword>
<evidence type="ECO:0000313" key="1">
    <source>
        <dbReference type="EMBL" id="SMC44765.1"/>
    </source>
</evidence>
<evidence type="ECO:0000313" key="2">
    <source>
        <dbReference type="Proteomes" id="UP000192328"/>
    </source>
</evidence>
<organism evidence="1 2">
    <name type="scientific">Aristaeella lactis</name>
    <dbReference type="NCBI Taxonomy" id="3046383"/>
    <lineage>
        <taxon>Bacteria</taxon>
        <taxon>Bacillati</taxon>
        <taxon>Bacillota</taxon>
        <taxon>Clostridia</taxon>
        <taxon>Eubacteriales</taxon>
        <taxon>Aristaeellaceae</taxon>
        <taxon>Aristaeella</taxon>
    </lineage>
</organism>
<keyword evidence="1" id="KW-0378">Hydrolase</keyword>
<protein>
    <submittedName>
        <fullName evidence="1">Helicase conserved C-terminal domain-containing protein</fullName>
    </submittedName>
</protein>
<gene>
    <name evidence="1" type="ORF">SAMN06297397_0962</name>
</gene>
<accession>A0AC61PJJ7</accession>
<reference evidence="1" key="1">
    <citation type="submission" date="2017-04" db="EMBL/GenBank/DDBJ databases">
        <authorList>
            <person name="Varghese N."/>
            <person name="Submissions S."/>
        </authorList>
    </citation>
    <scope>NUCLEOTIDE SEQUENCE</scope>
    <source>
        <strain evidence="1">WTE2008</strain>
    </source>
</reference>
<proteinExistence type="predicted"/>
<sequence length="1067" mass="120162">MGENYYRFDIFVSGEESMRLNPLLMEKLAGEEEYAAGRDLEEIGAVKTAEEDRGMIRYTVAGQPPHSVTLTRRLVIHCDCDVFLHKGCCRHAVAVWLYADRRKVPESMMKKQAPETAAELSEMILQEMPAEANVRLEVTLVLPQKAGQELRVGLRTGEKKLYVIKDIRHFLTSLEAGETIELGKDFVYQPEWMRYSDDDMRVLELLRKLCSAREPGTTAGNPAANRLMRLPEPFAEELLETIGETTLRVMDQSGKIQHGKPVRGAQVPLHFAVNLGPRGLQVSGRIPPDLQPVTAACTWIIAGGSLIRTEREQIRLIRLIYENQYEGRCLMEYPLSDTERVIGEILPYLKIRGAVEIGETLRKRLVRLPLKTEVYLDRDGKSVIATILFRYGDITLNPFGANEKKITLDKGEQLLLRDAEGEHRVLDILANAGFRVGKDNIRLSGTDAVFDFVGKGVKRLQEAADVFLSREFKRIVPRRPIMSGSMRMNGDRIELMLTRDGEPIDEILELMEALSRKRRYFRLRSGEFLDLEDLAGWQETAAGIYEAAVRDGNELNRDTIVLRAYRAGYLTSMLENSGIKIELDEKVRELSESLAAGGKETDAPEMASGVSLRDYQKRGYEWMIALDRMHMGGILADDMGLGKTAQIIALLIATREAGRTSLVVAPTSLTYNWLSEFRKFAPNLSVTVLSGNGTQRAGLIRHIISNGDVDVVITSYPLIRRDIGLLKDHQFRFVILDEAQNIKNAGSVAAQAVKQLQADTRFALTGTPMENGVGELWSLFDFVLPGYLPGYNTFLRKYQDGENADDLLKKIHPFLIRRLKQDVLEELPDKMETTLTARMTPEQEKIYRAALERLRPQINKLLEEKGAARGRIEVLSAITELREICCHPSLVMSDYRGGSGKEEMLLELLPEMIRDGRRVLLFSQFTSMLKLLRARLEENGFSTLYLDGETPAGERLALTERFNQGEGQIFLISLKAGGSGLNLTGADMVILYDPWWNPAAEEQATDRAHRIGQEKKVTVIRMVTGETIEEQVVELGARKKALFERLITPGETVISAMSEQEIRALFE</sequence>